<protein>
    <submittedName>
        <fullName evidence="1">Uncharacterized protein</fullName>
    </submittedName>
</protein>
<dbReference type="EMBL" id="MLIQ01000042">
    <property type="protein sequence ID" value="OHU47253.1"/>
    <property type="molecule type" value="Genomic_DNA"/>
</dbReference>
<name>A0A1S1LC85_MYCCH</name>
<reference evidence="1 2" key="1">
    <citation type="submission" date="2016-10" db="EMBL/GenBank/DDBJ databases">
        <title>Evaluation of Human, Veterinary and Environmental Mycobacterium chelonae Isolates by Core Genome Phylogenomic Analysis, Targeted Gene Comparison, and Anti-microbial Susceptibility Patterns: A Tale of Mistaken Identities.</title>
        <authorList>
            <person name="Fogelson S.B."/>
            <person name="Camus A.C."/>
            <person name="Lorenz W."/>
            <person name="Vasireddy R."/>
            <person name="Vasireddy S."/>
            <person name="Smith T."/>
            <person name="Brown-Elliott B.A."/>
            <person name="Wallace R.J.Jr."/>
            <person name="Hasan N.A."/>
            <person name="Reischl U."/>
            <person name="Sanchez S."/>
        </authorList>
    </citation>
    <scope>NUCLEOTIDE SEQUENCE [LARGE SCALE GENOMIC DNA]</scope>
    <source>
        <strain evidence="1 2">15515</strain>
    </source>
</reference>
<dbReference type="Proteomes" id="UP000180043">
    <property type="component" value="Unassembled WGS sequence"/>
</dbReference>
<organism evidence="1 2">
    <name type="scientific">Mycobacteroides chelonae</name>
    <name type="common">Mycobacterium chelonae</name>
    <dbReference type="NCBI Taxonomy" id="1774"/>
    <lineage>
        <taxon>Bacteria</taxon>
        <taxon>Bacillati</taxon>
        <taxon>Actinomycetota</taxon>
        <taxon>Actinomycetes</taxon>
        <taxon>Mycobacteriales</taxon>
        <taxon>Mycobacteriaceae</taxon>
        <taxon>Mycobacteroides</taxon>
    </lineage>
</organism>
<evidence type="ECO:0000313" key="2">
    <source>
        <dbReference type="Proteomes" id="UP000180043"/>
    </source>
</evidence>
<gene>
    <name evidence="1" type="ORF">BKG82_26730</name>
</gene>
<proteinExistence type="predicted"/>
<evidence type="ECO:0000313" key="1">
    <source>
        <dbReference type="EMBL" id="OHU47253.1"/>
    </source>
</evidence>
<dbReference type="AlphaFoldDB" id="A0A1S1LC85"/>
<dbReference type="RefSeq" id="WP_070947871.1">
    <property type="nucleotide sequence ID" value="NZ_MLIQ01000042.1"/>
</dbReference>
<sequence>MSDAADEPQVPDYIAEEKLITERDEFGKRAFQDVTRIVVIHRGAGGEPKYTEYWADAWQVSVQDNGRTVKLISRGSGEEAIKARAAGLGEALGISAEAAAQFTQAVAKADGQPDRYKTRTDLEKSRINVIEAHMSVELISFASAIRSQISKAHRQVNLKTEDEVRLNQLSSVMANSVIGHIASSVPAAQWHEACFTEWQAIAAESALIVAPYYVGGPLTMEQTPVGWLGEVPGALEQLREMYLQERRRAL</sequence>
<accession>A0A1S1LC85</accession>
<comment type="caution">
    <text evidence="1">The sequence shown here is derived from an EMBL/GenBank/DDBJ whole genome shotgun (WGS) entry which is preliminary data.</text>
</comment>